<dbReference type="PRINTS" id="PR00722">
    <property type="entry name" value="CHYMOTRYPSIN"/>
</dbReference>
<sequence length="132" mass="14661">MIKHPKYIGSGYSFDIGLLKLNKNIKFNDFVKAIKLPPQGHLLYENCTAIATGWGKLSDSNPKSKKLQFVPLKVTNIKECDTFYRKTFGLEILCTSTKGKKSTCSGDSGGPLVYYNQVLIGISAFVPTFIFN</sequence>
<dbReference type="SMART" id="SM00020">
    <property type="entry name" value="Tryp_SPc"/>
    <property type="match status" value="1"/>
</dbReference>
<dbReference type="Gene3D" id="2.40.10.10">
    <property type="entry name" value="Trypsin-like serine proteases"/>
    <property type="match status" value="2"/>
</dbReference>
<dbReference type="PANTHER" id="PTHR24256">
    <property type="entry name" value="TRYPTASE-RELATED"/>
    <property type="match status" value="1"/>
</dbReference>
<feature type="domain" description="Peptidase S1" evidence="3">
    <location>
        <begin position="1"/>
        <end position="132"/>
    </location>
</feature>
<evidence type="ECO:0000313" key="5">
    <source>
        <dbReference type="Proteomes" id="UP000015102"/>
    </source>
</evidence>
<dbReference type="EnsemblMetazoa" id="MESCA002176-RA">
    <property type="protein sequence ID" value="MESCA002176-PA"/>
    <property type="gene ID" value="MESCA002176"/>
</dbReference>
<evidence type="ECO:0000313" key="4">
    <source>
        <dbReference type="EnsemblMetazoa" id="MESCA002176-PA"/>
    </source>
</evidence>
<dbReference type="GO" id="GO:0004252">
    <property type="term" value="F:serine-type endopeptidase activity"/>
    <property type="evidence" value="ECO:0007669"/>
    <property type="project" value="InterPro"/>
</dbReference>
<dbReference type="Proteomes" id="UP000015102">
    <property type="component" value="Unassembled WGS sequence"/>
</dbReference>
<evidence type="ECO:0000256" key="2">
    <source>
        <dbReference type="ARBA" id="ARBA00024195"/>
    </source>
</evidence>
<dbReference type="PROSITE" id="PS50240">
    <property type="entry name" value="TRYPSIN_DOM"/>
    <property type="match status" value="1"/>
</dbReference>
<name>T1GFN1_MEGSC</name>
<dbReference type="EMBL" id="CAQQ02176850">
    <property type="status" value="NOT_ANNOTATED_CDS"/>
    <property type="molecule type" value="Genomic_DNA"/>
</dbReference>
<dbReference type="InterPro" id="IPR051487">
    <property type="entry name" value="Ser/Thr_Proteases_Immune/Dev"/>
</dbReference>
<dbReference type="InterPro" id="IPR001314">
    <property type="entry name" value="Peptidase_S1A"/>
</dbReference>
<reference evidence="4" key="2">
    <citation type="submission" date="2015-06" db="UniProtKB">
        <authorList>
            <consortium name="EnsemblMetazoa"/>
        </authorList>
    </citation>
    <scope>IDENTIFICATION</scope>
</reference>
<dbReference type="PROSITE" id="PS00135">
    <property type="entry name" value="TRYPSIN_SER"/>
    <property type="match status" value="1"/>
</dbReference>
<dbReference type="SUPFAM" id="SSF50494">
    <property type="entry name" value="Trypsin-like serine proteases"/>
    <property type="match status" value="1"/>
</dbReference>
<reference evidence="5" key="1">
    <citation type="submission" date="2013-02" db="EMBL/GenBank/DDBJ databases">
        <authorList>
            <person name="Hughes D."/>
        </authorList>
    </citation>
    <scope>NUCLEOTIDE SEQUENCE</scope>
    <source>
        <strain>Durham</strain>
        <strain evidence="5">NC isolate 2 -- Noor lab</strain>
    </source>
</reference>
<evidence type="ECO:0000256" key="1">
    <source>
        <dbReference type="ARBA" id="ARBA00023157"/>
    </source>
</evidence>
<comment type="similarity">
    <text evidence="2">Belongs to the peptidase S1 family. CLIP subfamily.</text>
</comment>
<keyword evidence="1" id="KW-1015">Disulfide bond</keyword>
<organism evidence="4 5">
    <name type="scientific">Megaselia scalaris</name>
    <name type="common">Humpbacked fly</name>
    <name type="synonym">Phora scalaris</name>
    <dbReference type="NCBI Taxonomy" id="36166"/>
    <lineage>
        <taxon>Eukaryota</taxon>
        <taxon>Metazoa</taxon>
        <taxon>Ecdysozoa</taxon>
        <taxon>Arthropoda</taxon>
        <taxon>Hexapoda</taxon>
        <taxon>Insecta</taxon>
        <taxon>Pterygota</taxon>
        <taxon>Neoptera</taxon>
        <taxon>Endopterygota</taxon>
        <taxon>Diptera</taxon>
        <taxon>Brachycera</taxon>
        <taxon>Muscomorpha</taxon>
        <taxon>Platypezoidea</taxon>
        <taxon>Phoridae</taxon>
        <taxon>Megaseliini</taxon>
        <taxon>Megaselia</taxon>
    </lineage>
</organism>
<dbReference type="InterPro" id="IPR043504">
    <property type="entry name" value="Peptidase_S1_PA_chymotrypsin"/>
</dbReference>
<accession>T1GFN1</accession>
<dbReference type="GO" id="GO:0006508">
    <property type="term" value="P:proteolysis"/>
    <property type="evidence" value="ECO:0007669"/>
    <property type="project" value="InterPro"/>
</dbReference>
<dbReference type="InterPro" id="IPR009003">
    <property type="entry name" value="Peptidase_S1_PA"/>
</dbReference>
<proteinExistence type="inferred from homology"/>
<dbReference type="InterPro" id="IPR001254">
    <property type="entry name" value="Trypsin_dom"/>
</dbReference>
<dbReference type="InterPro" id="IPR033116">
    <property type="entry name" value="TRYPSIN_SER"/>
</dbReference>
<protein>
    <recommendedName>
        <fullName evidence="3">Peptidase S1 domain-containing protein</fullName>
    </recommendedName>
</protein>
<dbReference type="HOGENOM" id="CLU_2090800_0_0_1"/>
<evidence type="ECO:0000259" key="3">
    <source>
        <dbReference type="PROSITE" id="PS50240"/>
    </source>
</evidence>
<dbReference type="STRING" id="36166.T1GFN1"/>
<dbReference type="Pfam" id="PF00089">
    <property type="entry name" value="Trypsin"/>
    <property type="match status" value="1"/>
</dbReference>
<dbReference type="AlphaFoldDB" id="T1GFN1"/>
<keyword evidence="5" id="KW-1185">Reference proteome</keyword>